<name>A0A8J4U6N2_CLAMG</name>
<comment type="caution">
    <text evidence="2">The sequence shown here is derived from an EMBL/GenBank/DDBJ whole genome shotgun (WGS) entry which is preliminary data.</text>
</comment>
<keyword evidence="3" id="KW-1185">Reference proteome</keyword>
<feature type="chain" id="PRO_5035153733" evidence="1">
    <location>
        <begin position="40"/>
        <end position="111"/>
    </location>
</feature>
<feature type="signal peptide" evidence="1">
    <location>
        <begin position="1"/>
        <end position="39"/>
    </location>
</feature>
<dbReference type="EMBL" id="QNUK01000552">
    <property type="protein sequence ID" value="KAF5891800.1"/>
    <property type="molecule type" value="Genomic_DNA"/>
</dbReference>
<proteinExistence type="predicted"/>
<accession>A0A8J4U6N2</accession>
<evidence type="ECO:0000313" key="3">
    <source>
        <dbReference type="Proteomes" id="UP000727407"/>
    </source>
</evidence>
<gene>
    <name evidence="2" type="primary">dag1</name>
    <name evidence="2" type="ORF">DAT39_018496</name>
</gene>
<dbReference type="OrthoDB" id="5990676at2759"/>
<organism evidence="2 3">
    <name type="scientific">Clarias magur</name>
    <name type="common">Asian catfish</name>
    <name type="synonym">Macropteronotus magur</name>
    <dbReference type="NCBI Taxonomy" id="1594786"/>
    <lineage>
        <taxon>Eukaryota</taxon>
        <taxon>Metazoa</taxon>
        <taxon>Chordata</taxon>
        <taxon>Craniata</taxon>
        <taxon>Vertebrata</taxon>
        <taxon>Euteleostomi</taxon>
        <taxon>Actinopterygii</taxon>
        <taxon>Neopterygii</taxon>
        <taxon>Teleostei</taxon>
        <taxon>Ostariophysi</taxon>
        <taxon>Siluriformes</taxon>
        <taxon>Clariidae</taxon>
        <taxon>Clarias</taxon>
    </lineage>
</organism>
<evidence type="ECO:0000313" key="2">
    <source>
        <dbReference type="EMBL" id="KAF5891800.1"/>
    </source>
</evidence>
<dbReference type="AlphaFoldDB" id="A0A8J4U6N2"/>
<evidence type="ECO:0000256" key="1">
    <source>
        <dbReference type="SAM" id="SignalP"/>
    </source>
</evidence>
<protein>
    <submittedName>
        <fullName evidence="2">Dystroglycan-like</fullName>
    </submittedName>
</protein>
<sequence>MRNKLTKFWDAGCCRKLMLGSRTIALLLLTLMLLVEARASSPQGALEVLGDMAQLEASMHSTVLSDLQEAQAVVSAAAQPSGFPDSSAVVGRMFQMHIPTKAKDSGSTVKE</sequence>
<reference evidence="2" key="1">
    <citation type="submission" date="2020-07" db="EMBL/GenBank/DDBJ databases">
        <title>Clarias magur genome sequencing, assembly and annotation.</title>
        <authorList>
            <person name="Kushwaha B."/>
            <person name="Kumar R."/>
            <person name="Das P."/>
            <person name="Joshi C.G."/>
            <person name="Kumar D."/>
            <person name="Nagpure N.S."/>
            <person name="Pandey M."/>
            <person name="Agarwal S."/>
            <person name="Srivastava S."/>
            <person name="Singh M."/>
            <person name="Sahoo L."/>
            <person name="Jayasankar P."/>
            <person name="Meher P.K."/>
            <person name="Koringa P.G."/>
            <person name="Iquebal M.A."/>
            <person name="Das S.P."/>
            <person name="Bit A."/>
            <person name="Patnaik S."/>
            <person name="Patel N."/>
            <person name="Shah T.M."/>
            <person name="Hinsu A."/>
            <person name="Jena J.K."/>
        </authorList>
    </citation>
    <scope>NUCLEOTIDE SEQUENCE</scope>
    <source>
        <strain evidence="2">CIFAMagur01</strain>
        <tissue evidence="2">Testis</tissue>
    </source>
</reference>
<dbReference type="Proteomes" id="UP000727407">
    <property type="component" value="Unassembled WGS sequence"/>
</dbReference>
<keyword evidence="1" id="KW-0732">Signal</keyword>